<dbReference type="Pfam" id="PF13229">
    <property type="entry name" value="Beta_helix"/>
    <property type="match status" value="1"/>
</dbReference>
<dbReference type="InterPro" id="IPR039448">
    <property type="entry name" value="Beta_helix"/>
</dbReference>
<dbReference type="SUPFAM" id="SSF51126">
    <property type="entry name" value="Pectin lyase-like"/>
    <property type="match status" value="1"/>
</dbReference>
<dbReference type="EMBL" id="WLYK01000003">
    <property type="protein sequence ID" value="MTD14328.1"/>
    <property type="molecule type" value="Genomic_DNA"/>
</dbReference>
<dbReference type="Proteomes" id="UP000460221">
    <property type="component" value="Unassembled WGS sequence"/>
</dbReference>
<dbReference type="InterPro" id="IPR011050">
    <property type="entry name" value="Pectin_lyase_fold/virulence"/>
</dbReference>
<organism evidence="3 4">
    <name type="scientific">Nakamurella alba</name>
    <dbReference type="NCBI Taxonomy" id="2665158"/>
    <lineage>
        <taxon>Bacteria</taxon>
        <taxon>Bacillati</taxon>
        <taxon>Actinomycetota</taxon>
        <taxon>Actinomycetes</taxon>
        <taxon>Nakamurellales</taxon>
        <taxon>Nakamurellaceae</taxon>
        <taxon>Nakamurella</taxon>
    </lineage>
</organism>
<comment type="caution">
    <text evidence="3">The sequence shown here is derived from an EMBL/GenBank/DDBJ whole genome shotgun (WGS) entry which is preliminary data.</text>
</comment>
<feature type="domain" description="Right handed beta helix" evidence="2">
    <location>
        <begin position="152"/>
        <end position="224"/>
    </location>
</feature>
<name>A0A7K1FJP7_9ACTN</name>
<feature type="chain" id="PRO_5029767169" description="Right handed beta helix domain-containing protein" evidence="1">
    <location>
        <begin position="42"/>
        <end position="226"/>
    </location>
</feature>
<dbReference type="RefSeq" id="WP_196073222.1">
    <property type="nucleotide sequence ID" value="NZ_WLYK01000003.1"/>
</dbReference>
<reference evidence="3 4" key="1">
    <citation type="submission" date="2019-11" db="EMBL/GenBank/DDBJ databases">
        <authorList>
            <person name="Jiang L.-Q."/>
        </authorList>
    </citation>
    <scope>NUCLEOTIDE SEQUENCE [LARGE SCALE GENOMIC DNA]</scope>
    <source>
        <strain evidence="3 4">YIM 132087</strain>
    </source>
</reference>
<gene>
    <name evidence="3" type="ORF">GIS00_10245</name>
</gene>
<dbReference type="Gene3D" id="2.160.20.10">
    <property type="entry name" value="Single-stranded right-handed beta-helix, Pectin lyase-like"/>
    <property type="match status" value="1"/>
</dbReference>
<accession>A0A7K1FJP7</accession>
<evidence type="ECO:0000259" key="2">
    <source>
        <dbReference type="Pfam" id="PF13229"/>
    </source>
</evidence>
<keyword evidence="4" id="KW-1185">Reference proteome</keyword>
<keyword evidence="1" id="KW-0732">Signal</keyword>
<sequence>MFSSITTAAPDRRTMRTVVRGVLATTLAAVTLAATATVASATTTAGPRTLSVSPTGAGKTCTVEAPCALTTAVSSAVGGDTIELAGGSYGNIDVRGGKATTTAPVTVRPATGATATFGRLGTYAPNLVWKNVTVTITFYIYSTATGTTVDGALLDGGGMFLRSNNVTVRNSEFRDGSSLDGIQISRATNVLVENNYVHDYNQTKGGSTGYHADCIQIYDANKITLR</sequence>
<dbReference type="SMART" id="SM00710">
    <property type="entry name" value="PbH1"/>
    <property type="match status" value="2"/>
</dbReference>
<evidence type="ECO:0000313" key="3">
    <source>
        <dbReference type="EMBL" id="MTD14328.1"/>
    </source>
</evidence>
<dbReference type="InterPro" id="IPR006626">
    <property type="entry name" value="PbH1"/>
</dbReference>
<dbReference type="AlphaFoldDB" id="A0A7K1FJP7"/>
<evidence type="ECO:0000313" key="4">
    <source>
        <dbReference type="Proteomes" id="UP000460221"/>
    </source>
</evidence>
<feature type="signal peptide" evidence="1">
    <location>
        <begin position="1"/>
        <end position="41"/>
    </location>
</feature>
<proteinExistence type="predicted"/>
<evidence type="ECO:0000256" key="1">
    <source>
        <dbReference type="SAM" id="SignalP"/>
    </source>
</evidence>
<feature type="non-terminal residue" evidence="3">
    <location>
        <position position="226"/>
    </location>
</feature>
<dbReference type="InterPro" id="IPR012334">
    <property type="entry name" value="Pectin_lyas_fold"/>
</dbReference>
<protein>
    <recommendedName>
        <fullName evidence="2">Right handed beta helix domain-containing protein</fullName>
    </recommendedName>
</protein>